<dbReference type="AlphaFoldDB" id="H1KXP3"/>
<proteinExistence type="predicted"/>
<dbReference type="Proteomes" id="UP000003706">
    <property type="component" value="Unassembled WGS sequence"/>
</dbReference>
<keyword evidence="2" id="KW-1185">Reference proteome</keyword>
<reference evidence="1 2" key="1">
    <citation type="submission" date="2011-09" db="EMBL/GenBank/DDBJ databases">
        <title>The draft genome of Methanotorris formicicus Mc-S-70.</title>
        <authorList>
            <consortium name="US DOE Joint Genome Institute (JGI-PGF)"/>
            <person name="Lucas S."/>
            <person name="Han J."/>
            <person name="Lapidus A."/>
            <person name="Cheng J.-F."/>
            <person name="Goodwin L."/>
            <person name="Pitluck S."/>
            <person name="Peters L."/>
            <person name="Land M.L."/>
            <person name="Hauser L."/>
            <person name="Sieprawska-Lupa M."/>
            <person name="Takai K."/>
            <person name="Miyazaki J."/>
            <person name="Whitman W."/>
            <person name="Woyke T.J."/>
        </authorList>
    </citation>
    <scope>NUCLEOTIDE SEQUENCE [LARGE SCALE GENOMIC DNA]</scope>
    <source>
        <strain evidence="1 2">Mc-S-70</strain>
    </source>
</reference>
<protein>
    <submittedName>
        <fullName evidence="1">Uncharacterized protein</fullName>
    </submittedName>
</protein>
<dbReference type="STRING" id="647171.MetfoDRAFT_0566"/>
<gene>
    <name evidence="1" type="ORF">MetfoDRAFT_0566</name>
</gene>
<dbReference type="RefSeq" id="WP_007044010.1">
    <property type="nucleotide sequence ID" value="NZ_AGJL01000010.1"/>
</dbReference>
<evidence type="ECO:0000313" key="2">
    <source>
        <dbReference type="Proteomes" id="UP000003706"/>
    </source>
</evidence>
<organism evidence="1 2">
    <name type="scientific">Methanotorris formicicus Mc-S-70</name>
    <dbReference type="NCBI Taxonomy" id="647171"/>
    <lineage>
        <taxon>Archaea</taxon>
        <taxon>Methanobacteriati</taxon>
        <taxon>Methanobacteriota</taxon>
        <taxon>Methanomada group</taxon>
        <taxon>Methanococci</taxon>
        <taxon>Methanococcales</taxon>
        <taxon>Methanocaldococcaceae</taxon>
        <taxon>Methanotorris</taxon>
    </lineage>
</organism>
<dbReference type="OrthoDB" id="92113at2157"/>
<comment type="caution">
    <text evidence="1">The sequence shown here is derived from an EMBL/GenBank/DDBJ whole genome shotgun (WGS) entry which is preliminary data.</text>
</comment>
<dbReference type="EMBL" id="AGJL01000010">
    <property type="protein sequence ID" value="EHP88116.1"/>
    <property type="molecule type" value="Genomic_DNA"/>
</dbReference>
<evidence type="ECO:0000313" key="1">
    <source>
        <dbReference type="EMBL" id="EHP88116.1"/>
    </source>
</evidence>
<accession>H1KXP3</accession>
<name>H1KXP3_9EURY</name>
<sequence>MIKKDVSLDDLAKIAKIDIKNPKKYFKELEKFSKPEKITIKNGDKEITVKLIDGDTKEGLTHAWLRHVIGYESNEKATTFFPMGQTVNGKKIPKVIDDADELKKIIKEAIEKKKDELKGSNPKIDYMYEKDGKTIEITLKFQKDKKTGAYKLMTIYPERGDNIYMYAPKKPDKKWKTWERNENGELIEIWEN</sequence>